<dbReference type="GO" id="GO:0003682">
    <property type="term" value="F:chromatin binding"/>
    <property type="evidence" value="ECO:0007669"/>
    <property type="project" value="InterPro"/>
</dbReference>
<name>A0A6A6ISV3_9PLEO</name>
<dbReference type="Proteomes" id="UP000800094">
    <property type="component" value="Unassembled WGS sequence"/>
</dbReference>
<dbReference type="InterPro" id="IPR001025">
    <property type="entry name" value="BAH_dom"/>
</dbReference>
<dbReference type="InterPro" id="IPR011011">
    <property type="entry name" value="Znf_FYVE_PHD"/>
</dbReference>
<dbReference type="InterPro" id="IPR043151">
    <property type="entry name" value="BAH_sf"/>
</dbReference>
<dbReference type="PANTHER" id="PTHR46364">
    <property type="entry name" value="OS08G0421900 PROTEIN"/>
    <property type="match status" value="1"/>
</dbReference>
<evidence type="ECO:0000313" key="3">
    <source>
        <dbReference type="EMBL" id="KAF2253581.1"/>
    </source>
</evidence>
<dbReference type="Gene3D" id="3.30.40.10">
    <property type="entry name" value="Zinc/RING finger domain, C3HC4 (zinc finger)"/>
    <property type="match status" value="1"/>
</dbReference>
<dbReference type="GeneID" id="54581532"/>
<dbReference type="EMBL" id="ML987191">
    <property type="protein sequence ID" value="KAF2253581.1"/>
    <property type="molecule type" value="Genomic_DNA"/>
</dbReference>
<protein>
    <recommendedName>
        <fullName evidence="2">BAH domain-containing protein</fullName>
    </recommendedName>
</protein>
<organism evidence="3 4">
    <name type="scientific">Trematosphaeria pertusa</name>
    <dbReference type="NCBI Taxonomy" id="390896"/>
    <lineage>
        <taxon>Eukaryota</taxon>
        <taxon>Fungi</taxon>
        <taxon>Dikarya</taxon>
        <taxon>Ascomycota</taxon>
        <taxon>Pezizomycotina</taxon>
        <taxon>Dothideomycetes</taxon>
        <taxon>Pleosporomycetidae</taxon>
        <taxon>Pleosporales</taxon>
        <taxon>Massarineae</taxon>
        <taxon>Trematosphaeriaceae</taxon>
        <taxon>Trematosphaeria</taxon>
    </lineage>
</organism>
<accession>A0A6A6ISV3</accession>
<dbReference type="Pfam" id="PF01426">
    <property type="entry name" value="BAH"/>
    <property type="match status" value="1"/>
</dbReference>
<dbReference type="InterPro" id="IPR013083">
    <property type="entry name" value="Znf_RING/FYVE/PHD"/>
</dbReference>
<keyword evidence="4" id="KW-1185">Reference proteome</keyword>
<dbReference type="AlphaFoldDB" id="A0A6A6ISV3"/>
<dbReference type="PROSITE" id="PS51038">
    <property type="entry name" value="BAH"/>
    <property type="match status" value="1"/>
</dbReference>
<evidence type="ECO:0000256" key="1">
    <source>
        <dbReference type="SAM" id="MobiDB-lite"/>
    </source>
</evidence>
<reference evidence="3" key="1">
    <citation type="journal article" date="2020" name="Stud. Mycol.">
        <title>101 Dothideomycetes genomes: a test case for predicting lifestyles and emergence of pathogens.</title>
        <authorList>
            <person name="Haridas S."/>
            <person name="Albert R."/>
            <person name="Binder M."/>
            <person name="Bloem J."/>
            <person name="Labutti K."/>
            <person name="Salamov A."/>
            <person name="Andreopoulos B."/>
            <person name="Baker S."/>
            <person name="Barry K."/>
            <person name="Bills G."/>
            <person name="Bluhm B."/>
            <person name="Cannon C."/>
            <person name="Castanera R."/>
            <person name="Culley D."/>
            <person name="Daum C."/>
            <person name="Ezra D."/>
            <person name="Gonzalez J."/>
            <person name="Henrissat B."/>
            <person name="Kuo A."/>
            <person name="Liang C."/>
            <person name="Lipzen A."/>
            <person name="Lutzoni F."/>
            <person name="Magnuson J."/>
            <person name="Mondo S."/>
            <person name="Nolan M."/>
            <person name="Ohm R."/>
            <person name="Pangilinan J."/>
            <person name="Park H.-J."/>
            <person name="Ramirez L."/>
            <person name="Alfaro M."/>
            <person name="Sun H."/>
            <person name="Tritt A."/>
            <person name="Yoshinaga Y."/>
            <person name="Zwiers L.-H."/>
            <person name="Turgeon B."/>
            <person name="Goodwin S."/>
            <person name="Spatafora J."/>
            <person name="Crous P."/>
            <person name="Grigoriev I."/>
        </authorList>
    </citation>
    <scope>NUCLEOTIDE SEQUENCE</scope>
    <source>
        <strain evidence="3">CBS 122368</strain>
    </source>
</reference>
<feature type="region of interest" description="Disordered" evidence="1">
    <location>
        <begin position="372"/>
        <end position="444"/>
    </location>
</feature>
<dbReference type="SMART" id="SM00439">
    <property type="entry name" value="BAH"/>
    <property type="match status" value="1"/>
</dbReference>
<dbReference type="SUPFAM" id="SSF57903">
    <property type="entry name" value="FYVE/PHD zinc finger"/>
    <property type="match status" value="1"/>
</dbReference>
<evidence type="ECO:0000313" key="4">
    <source>
        <dbReference type="Proteomes" id="UP000800094"/>
    </source>
</evidence>
<feature type="region of interest" description="Disordered" evidence="1">
    <location>
        <begin position="1"/>
        <end position="35"/>
    </location>
</feature>
<evidence type="ECO:0000259" key="2">
    <source>
        <dbReference type="PROSITE" id="PS51038"/>
    </source>
</evidence>
<feature type="domain" description="BAH" evidence="2">
    <location>
        <begin position="107"/>
        <end position="230"/>
    </location>
</feature>
<gene>
    <name evidence="3" type="ORF">BU26DRAFT_515911</name>
</gene>
<proteinExistence type="predicted"/>
<sequence length="444" mass="49078">MIARKSSENALTPAKNGAMTDTPESHKRKRERVDWSSIDQKGTFHGFELKPLKASKKRRSMKDLRLPHIVQPNVFDGCNLSETQFTVTPPLEWDSTGRYKKFTIGQAEFQVGDIVYIRADESEIGSKSAPLQAWVAKVLEVRAGDENHVYLRVYWMYRPEDLPSGRLPHHGRNELIATNDMAIIDAMTVDGPADVVHWQERQDQGEILHPDQLFWRQTLDVTKKSFVLSKLPMHCVDNAPCNPDQLLIQCSSCSKWLHGPCIEKAALHEAYESFDLTYPEEDTAAKDESPKRKRKAPLALLATINSTLSGKTRLTITDRRLGLKKRKTWDVPIKCLFCEATIEDVEEPPATDADPTEPETPPSGIFVSEAIVPASDAAPHTPPSPLDEDSDEAVPDSAVGKNKMLSSPLRNAAPPATSGALAPPEEPNGNGEAAYNSDSSSPSA</sequence>
<dbReference type="Gene3D" id="2.30.30.490">
    <property type="match status" value="1"/>
</dbReference>
<dbReference type="OrthoDB" id="10259622at2759"/>
<dbReference type="RefSeq" id="XP_033688585.1">
    <property type="nucleotide sequence ID" value="XM_033828202.1"/>
</dbReference>
<dbReference type="CDD" id="cd04370">
    <property type="entry name" value="BAH"/>
    <property type="match status" value="1"/>
</dbReference>